<dbReference type="AlphaFoldDB" id="A0AAV9JCT6"/>
<gene>
    <name evidence="1" type="ORF">LTR36_006105</name>
</gene>
<evidence type="ECO:0000313" key="1">
    <source>
        <dbReference type="EMBL" id="KAK4542916.1"/>
    </source>
</evidence>
<evidence type="ECO:0000313" key="2">
    <source>
        <dbReference type="Proteomes" id="UP001324427"/>
    </source>
</evidence>
<organism evidence="1 2">
    <name type="scientific">Oleoguttula mirabilis</name>
    <dbReference type="NCBI Taxonomy" id="1507867"/>
    <lineage>
        <taxon>Eukaryota</taxon>
        <taxon>Fungi</taxon>
        <taxon>Dikarya</taxon>
        <taxon>Ascomycota</taxon>
        <taxon>Pezizomycotina</taxon>
        <taxon>Dothideomycetes</taxon>
        <taxon>Dothideomycetidae</taxon>
        <taxon>Mycosphaerellales</taxon>
        <taxon>Teratosphaeriaceae</taxon>
        <taxon>Oleoguttula</taxon>
    </lineage>
</organism>
<comment type="caution">
    <text evidence="1">The sequence shown here is derived from an EMBL/GenBank/DDBJ whole genome shotgun (WGS) entry which is preliminary data.</text>
</comment>
<reference evidence="1 2" key="1">
    <citation type="submission" date="2021-11" db="EMBL/GenBank/DDBJ databases">
        <title>Black yeast isolated from Biological Soil Crust.</title>
        <authorList>
            <person name="Kurbessoian T."/>
        </authorList>
    </citation>
    <scope>NUCLEOTIDE SEQUENCE [LARGE SCALE GENOMIC DNA]</scope>
    <source>
        <strain evidence="1 2">CCFEE 5522</strain>
    </source>
</reference>
<sequence length="74" mass="8185">MHAFTLLFAGLVNDSPIVIERQSSSIDPNADCSLQAFGYSPPSIRDTGFEQSLVIDDLLHHSMRRFLQLSHLGA</sequence>
<dbReference type="Proteomes" id="UP001324427">
    <property type="component" value="Unassembled WGS sequence"/>
</dbReference>
<keyword evidence="2" id="KW-1185">Reference proteome</keyword>
<proteinExistence type="predicted"/>
<dbReference type="EMBL" id="JAVFHQ010000037">
    <property type="protein sequence ID" value="KAK4542916.1"/>
    <property type="molecule type" value="Genomic_DNA"/>
</dbReference>
<protein>
    <submittedName>
        <fullName evidence="1">Uncharacterized protein</fullName>
    </submittedName>
</protein>
<name>A0AAV9JCT6_9PEZI</name>
<accession>A0AAV9JCT6</accession>